<comment type="similarity">
    <text evidence="9">Belongs to the GSP H family.</text>
</comment>
<feature type="domain" description="General secretion pathway GspH" evidence="12">
    <location>
        <begin position="53"/>
        <end position="157"/>
    </location>
</feature>
<keyword evidence="5" id="KW-0997">Cell inner membrane</keyword>
<keyword evidence="7 11" id="KW-1133">Transmembrane helix</keyword>
<dbReference type="PROSITE" id="PS00409">
    <property type="entry name" value="PROKAR_NTER_METHYL"/>
    <property type="match status" value="1"/>
</dbReference>
<evidence type="ECO:0000256" key="7">
    <source>
        <dbReference type="ARBA" id="ARBA00022989"/>
    </source>
</evidence>
<dbReference type="Proteomes" id="UP000650424">
    <property type="component" value="Unassembled WGS sequence"/>
</dbReference>
<keyword evidence="4" id="KW-0488">Methylation</keyword>
<proteinExistence type="inferred from homology"/>
<protein>
    <recommendedName>
        <fullName evidence="2">Type II secretion system protein H</fullName>
    </recommendedName>
    <alternativeName>
        <fullName evidence="10">General secretion pathway protein H</fullName>
    </alternativeName>
</protein>
<evidence type="ECO:0000256" key="8">
    <source>
        <dbReference type="ARBA" id="ARBA00023136"/>
    </source>
</evidence>
<dbReference type="Gene3D" id="3.30.700.10">
    <property type="entry name" value="Glycoprotein, Type 4 Pilin"/>
    <property type="match status" value="1"/>
</dbReference>
<comment type="subcellular location">
    <subcellularLocation>
        <location evidence="1">Cell inner membrane</location>
        <topology evidence="1">Single-pass membrane protein</topology>
    </subcellularLocation>
</comment>
<dbReference type="Pfam" id="PF12019">
    <property type="entry name" value="GspH"/>
    <property type="match status" value="1"/>
</dbReference>
<evidence type="ECO:0000256" key="10">
    <source>
        <dbReference type="ARBA" id="ARBA00030775"/>
    </source>
</evidence>
<evidence type="ECO:0000256" key="9">
    <source>
        <dbReference type="ARBA" id="ARBA00025772"/>
    </source>
</evidence>
<keyword evidence="3" id="KW-1003">Cell membrane</keyword>
<accession>A0ABR6ZUV1</accession>
<dbReference type="Pfam" id="PF07963">
    <property type="entry name" value="N_methyl"/>
    <property type="match status" value="1"/>
</dbReference>
<dbReference type="NCBIfam" id="TIGR02532">
    <property type="entry name" value="IV_pilin_GFxxxE"/>
    <property type="match status" value="1"/>
</dbReference>
<comment type="caution">
    <text evidence="13">The sequence shown here is derived from an EMBL/GenBank/DDBJ whole genome shotgun (WGS) entry which is preliminary data.</text>
</comment>
<keyword evidence="6 11" id="KW-0812">Transmembrane</keyword>
<dbReference type="InterPro" id="IPR045584">
    <property type="entry name" value="Pilin-like"/>
</dbReference>
<gene>
    <name evidence="13" type="ORF">H8L32_19475</name>
</gene>
<evidence type="ECO:0000256" key="4">
    <source>
        <dbReference type="ARBA" id="ARBA00022481"/>
    </source>
</evidence>
<evidence type="ECO:0000256" key="3">
    <source>
        <dbReference type="ARBA" id="ARBA00022475"/>
    </source>
</evidence>
<evidence type="ECO:0000256" key="5">
    <source>
        <dbReference type="ARBA" id="ARBA00022519"/>
    </source>
</evidence>
<evidence type="ECO:0000313" key="14">
    <source>
        <dbReference type="Proteomes" id="UP000650424"/>
    </source>
</evidence>
<evidence type="ECO:0000256" key="1">
    <source>
        <dbReference type="ARBA" id="ARBA00004377"/>
    </source>
</evidence>
<dbReference type="InterPro" id="IPR022346">
    <property type="entry name" value="T2SS_GspH"/>
</dbReference>
<dbReference type="EMBL" id="JACOGF010000011">
    <property type="protein sequence ID" value="MBC3919666.1"/>
    <property type="molecule type" value="Genomic_DNA"/>
</dbReference>
<sequence>MINRKTLPGKTRGFSLIELLIAMVILSILTAIAYPSFQRIIMRTKLNADSTLFSQDLAFMKGKAKTRTGSTITMCPSSDGATCTGGAWGTGRIIFFDENADGIVTTGKDEILEIRAASGGTSAITVTGFNTGANIQFKSTGEARYSGVVKLCDSKLSGAFGISQSVLVTGMVHKTTSVTCP</sequence>
<dbReference type="RefSeq" id="WP_186948938.1">
    <property type="nucleotide sequence ID" value="NZ_JACOGF010000011.1"/>
</dbReference>
<reference evidence="13 14" key="1">
    <citation type="submission" date="2020-08" db="EMBL/GenBank/DDBJ databases">
        <title>Novel species isolated from subtropical streams in China.</title>
        <authorList>
            <person name="Lu H."/>
        </authorList>
    </citation>
    <scope>NUCLEOTIDE SEQUENCE [LARGE SCALE GENOMIC DNA]</scope>
    <source>
        <strain evidence="13 14">CY18W</strain>
    </source>
</reference>
<evidence type="ECO:0000256" key="6">
    <source>
        <dbReference type="ARBA" id="ARBA00022692"/>
    </source>
</evidence>
<keyword evidence="8 11" id="KW-0472">Membrane</keyword>
<organism evidence="13 14">
    <name type="scientific">Undibacterium hunanense</name>
    <dbReference type="NCBI Taxonomy" id="2762292"/>
    <lineage>
        <taxon>Bacteria</taxon>
        <taxon>Pseudomonadati</taxon>
        <taxon>Pseudomonadota</taxon>
        <taxon>Betaproteobacteria</taxon>
        <taxon>Burkholderiales</taxon>
        <taxon>Oxalobacteraceae</taxon>
        <taxon>Undibacterium</taxon>
    </lineage>
</organism>
<keyword evidence="14" id="KW-1185">Reference proteome</keyword>
<evidence type="ECO:0000259" key="12">
    <source>
        <dbReference type="Pfam" id="PF12019"/>
    </source>
</evidence>
<dbReference type="InterPro" id="IPR012902">
    <property type="entry name" value="N_methyl_site"/>
</dbReference>
<feature type="transmembrane region" description="Helical" evidence="11">
    <location>
        <begin position="14"/>
        <end position="37"/>
    </location>
</feature>
<evidence type="ECO:0000256" key="2">
    <source>
        <dbReference type="ARBA" id="ARBA00021549"/>
    </source>
</evidence>
<name>A0ABR6ZUV1_9BURK</name>
<evidence type="ECO:0000313" key="13">
    <source>
        <dbReference type="EMBL" id="MBC3919666.1"/>
    </source>
</evidence>
<evidence type="ECO:0000256" key="11">
    <source>
        <dbReference type="SAM" id="Phobius"/>
    </source>
</evidence>
<dbReference type="SUPFAM" id="SSF54523">
    <property type="entry name" value="Pili subunits"/>
    <property type="match status" value="1"/>
</dbReference>